<evidence type="ECO:0000256" key="1">
    <source>
        <dbReference type="ARBA" id="ARBA00009129"/>
    </source>
</evidence>
<dbReference type="AlphaFoldDB" id="A0A4R1EXM4"/>
<organism evidence="3 4">
    <name type="scientific">Cocleimonas flava</name>
    <dbReference type="NCBI Taxonomy" id="634765"/>
    <lineage>
        <taxon>Bacteria</taxon>
        <taxon>Pseudomonadati</taxon>
        <taxon>Pseudomonadota</taxon>
        <taxon>Gammaproteobacteria</taxon>
        <taxon>Thiotrichales</taxon>
        <taxon>Thiotrichaceae</taxon>
        <taxon>Cocleimonas</taxon>
    </lineage>
</organism>
<accession>A0A4R1EXM4</accession>
<feature type="domain" description="CsbD-like" evidence="2">
    <location>
        <begin position="5"/>
        <end position="48"/>
    </location>
</feature>
<proteinExistence type="inferred from homology"/>
<dbReference type="RefSeq" id="WP_207907144.1">
    <property type="nucleotide sequence ID" value="NZ_BAAAFU010000007.1"/>
</dbReference>
<keyword evidence="4" id="KW-1185">Reference proteome</keyword>
<evidence type="ECO:0000313" key="4">
    <source>
        <dbReference type="Proteomes" id="UP000294887"/>
    </source>
</evidence>
<dbReference type="Gene3D" id="1.10.1470.10">
    <property type="entry name" value="YjbJ"/>
    <property type="match status" value="1"/>
</dbReference>
<dbReference type="InterPro" id="IPR008462">
    <property type="entry name" value="CsbD"/>
</dbReference>
<gene>
    <name evidence="3" type="ORF">EV695_3463</name>
</gene>
<dbReference type="Proteomes" id="UP000294887">
    <property type="component" value="Unassembled WGS sequence"/>
</dbReference>
<protein>
    <submittedName>
        <fullName evidence="3">Uncharacterized protein YjbJ (UPF0337 family)</fullName>
    </submittedName>
</protein>
<reference evidence="3 4" key="1">
    <citation type="submission" date="2019-03" db="EMBL/GenBank/DDBJ databases">
        <title>Genomic Encyclopedia of Type Strains, Phase IV (KMG-IV): sequencing the most valuable type-strain genomes for metagenomic binning, comparative biology and taxonomic classification.</title>
        <authorList>
            <person name="Goeker M."/>
        </authorList>
    </citation>
    <scope>NUCLEOTIDE SEQUENCE [LARGE SCALE GENOMIC DNA]</scope>
    <source>
        <strain evidence="3 4">DSM 24830</strain>
    </source>
</reference>
<comment type="similarity">
    <text evidence="1">Belongs to the UPF0337 (CsbD) family.</text>
</comment>
<sequence length="77" mass="8778">MHMNELAGKWHEIKGSIKEYFANFTDDDMLEIEADHEKLLGKVQQRYNLDEEGAEALISNMKIADDGKIIDSSIPPE</sequence>
<dbReference type="InterPro" id="IPR036629">
    <property type="entry name" value="YjbJ_sf"/>
</dbReference>
<name>A0A4R1EXM4_9GAMM</name>
<evidence type="ECO:0000313" key="3">
    <source>
        <dbReference type="EMBL" id="TCJ82731.1"/>
    </source>
</evidence>
<dbReference type="Pfam" id="PF05532">
    <property type="entry name" value="CsbD"/>
    <property type="match status" value="1"/>
</dbReference>
<evidence type="ECO:0000259" key="2">
    <source>
        <dbReference type="Pfam" id="PF05532"/>
    </source>
</evidence>
<dbReference type="EMBL" id="SMFQ01000005">
    <property type="protein sequence ID" value="TCJ82731.1"/>
    <property type="molecule type" value="Genomic_DNA"/>
</dbReference>
<dbReference type="SUPFAM" id="SSF69047">
    <property type="entry name" value="Hypothetical protein YjbJ"/>
    <property type="match status" value="1"/>
</dbReference>
<comment type="caution">
    <text evidence="3">The sequence shown here is derived from an EMBL/GenBank/DDBJ whole genome shotgun (WGS) entry which is preliminary data.</text>
</comment>